<dbReference type="InterPro" id="IPR023198">
    <property type="entry name" value="PGP-like_dom2"/>
</dbReference>
<comment type="caution">
    <text evidence="2">The sequence shown here is derived from an EMBL/GenBank/DDBJ whole genome shotgun (WGS) entry which is preliminary data.</text>
</comment>
<dbReference type="SFLD" id="SFLDG01129">
    <property type="entry name" value="C1.5:_HAD__Beta-PGM__Phosphata"/>
    <property type="match status" value="1"/>
</dbReference>
<keyword evidence="3" id="KW-1185">Reference proteome</keyword>
<dbReference type="SFLD" id="SFLDS00003">
    <property type="entry name" value="Haloacid_Dehalogenase"/>
    <property type="match status" value="1"/>
</dbReference>
<feature type="region of interest" description="Disordered" evidence="1">
    <location>
        <begin position="177"/>
        <end position="246"/>
    </location>
</feature>
<feature type="region of interest" description="Disordered" evidence="1">
    <location>
        <begin position="261"/>
        <end position="281"/>
    </location>
</feature>
<evidence type="ECO:0000313" key="3">
    <source>
        <dbReference type="Proteomes" id="UP001157034"/>
    </source>
</evidence>
<dbReference type="Proteomes" id="UP001157034">
    <property type="component" value="Unassembled WGS sequence"/>
</dbReference>
<feature type="compositionally biased region" description="Basic and acidic residues" evidence="1">
    <location>
        <begin position="215"/>
        <end position="224"/>
    </location>
</feature>
<dbReference type="PANTHER" id="PTHR43434:SF16">
    <property type="entry name" value="BLL8046 PROTEIN"/>
    <property type="match status" value="1"/>
</dbReference>
<dbReference type="PANTHER" id="PTHR43434">
    <property type="entry name" value="PHOSPHOGLYCOLATE PHOSPHATASE"/>
    <property type="match status" value="1"/>
</dbReference>
<dbReference type="RefSeq" id="WP_284254316.1">
    <property type="nucleotide sequence ID" value="NZ_BSVB01000001.1"/>
</dbReference>
<dbReference type="SUPFAM" id="SSF56784">
    <property type="entry name" value="HAD-like"/>
    <property type="match status" value="1"/>
</dbReference>
<protein>
    <recommendedName>
        <fullName evidence="4">HAD family hydrolase</fullName>
    </recommendedName>
</protein>
<sequence length="333" mass="35306">MALRAILFDVDGTLVDSTYLHVDAWQRACAAVGRPVDAWRVHRAIGMDSGGLVDDLLGDAAGELGDAAKDEHARLFAGMRERLRPLPGAVELLGALRERRLTVVLATSAPEDELAMLRDALGLAEGEVPETNADDVDVAKPHPGIVQVALERAGAAADEAVLVGDATWDMIAAGRAGSPRSECGAVGSVPTSSRRRAPPRWSTIRRSCCGAGGPDIRRHPDVDAPRAGIPHRGARRRDRTGEVSTARRLCPTGGGRCPCRAPPQPNVMRRSRLHHDPSRARAPGGVRLRRWLPAERYPAGYGEAASSRARCAALRVAVAIVEATASGVSGRSL</sequence>
<dbReference type="NCBIfam" id="TIGR01509">
    <property type="entry name" value="HAD-SF-IA-v3"/>
    <property type="match status" value="1"/>
</dbReference>
<dbReference type="EMBL" id="BSVB01000001">
    <property type="protein sequence ID" value="GMA95571.1"/>
    <property type="molecule type" value="Genomic_DNA"/>
</dbReference>
<proteinExistence type="predicted"/>
<evidence type="ECO:0008006" key="4">
    <source>
        <dbReference type="Google" id="ProtNLM"/>
    </source>
</evidence>
<accession>A0ABQ6KA54</accession>
<organism evidence="2 3">
    <name type="scientific">Pseudolysinimonas kribbensis</name>
    <dbReference type="NCBI Taxonomy" id="433641"/>
    <lineage>
        <taxon>Bacteria</taxon>
        <taxon>Bacillati</taxon>
        <taxon>Actinomycetota</taxon>
        <taxon>Actinomycetes</taxon>
        <taxon>Micrococcales</taxon>
        <taxon>Microbacteriaceae</taxon>
        <taxon>Pseudolysinimonas</taxon>
    </lineage>
</organism>
<dbReference type="Pfam" id="PF00702">
    <property type="entry name" value="Hydrolase"/>
    <property type="match status" value="1"/>
</dbReference>
<evidence type="ECO:0000313" key="2">
    <source>
        <dbReference type="EMBL" id="GMA95571.1"/>
    </source>
</evidence>
<dbReference type="Gene3D" id="1.10.150.240">
    <property type="entry name" value="Putative phosphatase, domain 2"/>
    <property type="match status" value="1"/>
</dbReference>
<dbReference type="InterPro" id="IPR050155">
    <property type="entry name" value="HAD-like_hydrolase_sf"/>
</dbReference>
<name>A0ABQ6KA54_9MICO</name>
<dbReference type="InterPro" id="IPR006439">
    <property type="entry name" value="HAD-SF_hydro_IA"/>
</dbReference>
<reference evidence="3" key="1">
    <citation type="journal article" date="2019" name="Int. J. Syst. Evol. Microbiol.">
        <title>The Global Catalogue of Microorganisms (GCM) 10K type strain sequencing project: providing services to taxonomists for standard genome sequencing and annotation.</title>
        <authorList>
            <consortium name="The Broad Institute Genomics Platform"/>
            <consortium name="The Broad Institute Genome Sequencing Center for Infectious Disease"/>
            <person name="Wu L."/>
            <person name="Ma J."/>
        </authorList>
    </citation>
    <scope>NUCLEOTIDE SEQUENCE [LARGE SCALE GENOMIC DNA]</scope>
    <source>
        <strain evidence="3">NBRC 108894</strain>
    </source>
</reference>
<dbReference type="PRINTS" id="PR00413">
    <property type="entry name" value="HADHALOGNASE"/>
</dbReference>
<dbReference type="InterPro" id="IPR023214">
    <property type="entry name" value="HAD_sf"/>
</dbReference>
<dbReference type="InterPro" id="IPR036412">
    <property type="entry name" value="HAD-like_sf"/>
</dbReference>
<evidence type="ECO:0000256" key="1">
    <source>
        <dbReference type="SAM" id="MobiDB-lite"/>
    </source>
</evidence>
<dbReference type="Gene3D" id="3.40.50.1000">
    <property type="entry name" value="HAD superfamily/HAD-like"/>
    <property type="match status" value="1"/>
</dbReference>
<gene>
    <name evidence="2" type="ORF">GCM10025881_23950</name>
</gene>